<comment type="subcellular location">
    <subcellularLocation>
        <location evidence="1">Endoplasmic reticulum</location>
    </subcellularLocation>
</comment>
<evidence type="ECO:0000256" key="1">
    <source>
        <dbReference type="ARBA" id="ARBA00004240"/>
    </source>
</evidence>
<reference evidence="8" key="4">
    <citation type="submission" date="2025-08" db="UniProtKB">
        <authorList>
            <consortium name="Ensembl"/>
        </authorList>
    </citation>
    <scope>IDENTIFICATION</scope>
</reference>
<dbReference type="PROSITE" id="PS51211">
    <property type="entry name" value="VITELLOGENIN"/>
    <property type="match status" value="1"/>
</dbReference>
<keyword evidence="2" id="KW-0813">Transport</keyword>
<dbReference type="InterPro" id="IPR039988">
    <property type="entry name" value="MTTP"/>
</dbReference>
<dbReference type="GeneTree" id="ENSGT00390000011412"/>
<dbReference type="GO" id="GO:0005548">
    <property type="term" value="F:phospholipid transporter activity"/>
    <property type="evidence" value="ECO:0007669"/>
    <property type="project" value="InterPro"/>
</dbReference>
<evidence type="ECO:0000259" key="7">
    <source>
        <dbReference type="PROSITE" id="PS51211"/>
    </source>
</evidence>
<dbReference type="InterPro" id="IPR001747">
    <property type="entry name" value="Vitellogenin_N"/>
</dbReference>
<dbReference type="Pfam" id="PF01347">
    <property type="entry name" value="Vitellogenin_N"/>
    <property type="match status" value="1"/>
</dbReference>
<dbReference type="InterPro" id="IPR011030">
    <property type="entry name" value="Lipovitellin_superhlx_dom"/>
</dbReference>
<dbReference type="GO" id="GO:0008289">
    <property type="term" value="F:lipid binding"/>
    <property type="evidence" value="ECO:0007669"/>
    <property type="project" value="InterPro"/>
</dbReference>
<dbReference type="Pfam" id="PF19444">
    <property type="entry name" value="MTP_lip_bd"/>
    <property type="match status" value="1"/>
</dbReference>
<dbReference type="GO" id="GO:0005794">
    <property type="term" value="C:Golgi apparatus"/>
    <property type="evidence" value="ECO:0007669"/>
    <property type="project" value="TreeGrafter"/>
</dbReference>
<evidence type="ECO:0000256" key="2">
    <source>
        <dbReference type="ARBA" id="ARBA00022448"/>
    </source>
</evidence>
<dbReference type="Gene3D" id="1.25.10.20">
    <property type="entry name" value="Vitellinogen, superhelical"/>
    <property type="match status" value="1"/>
</dbReference>
<feature type="chain" id="PRO_5021254577" evidence="6">
    <location>
        <begin position="17"/>
        <end position="819"/>
    </location>
</feature>
<dbReference type="STRING" id="7868.ENSCMIP00000009465"/>
<name>A0A4W3H298_CALMI</name>
<evidence type="ECO:0000313" key="8">
    <source>
        <dbReference type="Ensembl" id="ENSCMIP00000009465.1"/>
    </source>
</evidence>
<feature type="signal peptide" evidence="6">
    <location>
        <begin position="1"/>
        <end position="16"/>
    </location>
</feature>
<sequence length="819" mass="90998">MQVLLLFFFLAQDVSPAFKAGALFKYKYTVDLLFETASNPGTQPGSGFRIDAIVQLHVVWKNSSNEQDQLIQLQVSVEAVQLLNVSERQESQNIFRQTQVEALLGPTNAAALKRPVIFHWNSGKVISFINFTTITPLTFFAHKVYTNTGPKAGDLQKNIALLAKLASVLTAGQQEVTCLSKLDGIIKSAVTEENHVVSLNLQSTIGAKISSRLAKFHCLQEALQDLGNYISFSVSSDPEETACNECPSVSARSTYQPLLCPFLCCWSWRIREVEKRMKSSDHCVLFSSPFLIDSLTAAQTKACLAALSEYLDFTKKTQTTMLEKFLYASALSSRPSEELLRTLLDKFNGKIANREIRETTALAIGAVIGKMCRVGLCKLQVSSCLNVPDQEADTKMYLLALKNALLPETIPLLLRYADQLSGSVTAIAVAALQRFPSVYITPEVKQHMNRIFHQNRNVYDIAVRAAAADVILNSAPSVMEVKNLLLSTGEVEPELSKYLLAKLQNILRSDRPVRKIISEALRDQVVYNYHRLSRTGRSSSCSGYLAVTRDMISSYSMDLLFGETGVLRKSNSDFFIFSQGSHLHATQVSIEAQGLDSFLEESSKEAKDDVVPMAEMSVILFDVQLRPVVFFQGYDDLMEKVWAVTEEPTNVISGSILLIDHLQAILLQSGLQASAEFQGGLGIDISGNIELSFWSQESKTRIRNRGSLVVNSVIQMDTSFIQAGISTISEAEAALDFVTTVKFLNSPILICLQLKKEPFEYRETVTVYESLKKGRDFHFRKGRTVTIQGTEVPLHRANSDMCKETPGETPFSFHTKPSW</sequence>
<dbReference type="PANTHER" id="PTHR13024:SF2">
    <property type="entry name" value="MICROSOMAL TRIGLYCERIDE TRANSFER PROTEIN-LIKE"/>
    <property type="match status" value="1"/>
</dbReference>
<dbReference type="GO" id="GO:0016323">
    <property type="term" value="C:basolateral plasma membrane"/>
    <property type="evidence" value="ECO:0007669"/>
    <property type="project" value="TreeGrafter"/>
</dbReference>
<dbReference type="Gene3D" id="2.30.230.10">
    <property type="entry name" value="Lipovitellin, beta-sheet shell regions, chain A"/>
    <property type="match status" value="1"/>
</dbReference>
<accession>A0A4W3H298</accession>
<dbReference type="SMART" id="SM00638">
    <property type="entry name" value="LPD_N"/>
    <property type="match status" value="1"/>
</dbReference>
<reference evidence="8" key="5">
    <citation type="submission" date="2025-09" db="UniProtKB">
        <authorList>
            <consortium name="Ensembl"/>
        </authorList>
    </citation>
    <scope>IDENTIFICATION</scope>
</reference>
<dbReference type="OMA" id="KEPFEYR"/>
<dbReference type="AlphaFoldDB" id="A0A4W3H298"/>
<dbReference type="GO" id="GO:0042157">
    <property type="term" value="P:lipoprotein metabolic process"/>
    <property type="evidence" value="ECO:0007669"/>
    <property type="project" value="TreeGrafter"/>
</dbReference>
<dbReference type="InParanoid" id="A0A4W3H298"/>
<comment type="caution">
    <text evidence="5">Lacks conserved residue(s) required for the propagation of feature annotation.</text>
</comment>
<evidence type="ECO:0000313" key="9">
    <source>
        <dbReference type="Proteomes" id="UP000314986"/>
    </source>
</evidence>
<gene>
    <name evidence="8" type="primary">LOC103185869</name>
</gene>
<keyword evidence="3 6" id="KW-0732">Signal</keyword>
<dbReference type="PANTHER" id="PTHR13024">
    <property type="entry name" value="MICROSOMAL TRIGLYCERIDE TRANSFER PROTEIN, LARGE SUBUNIT"/>
    <property type="match status" value="1"/>
</dbReference>
<evidence type="ECO:0000256" key="3">
    <source>
        <dbReference type="ARBA" id="ARBA00022729"/>
    </source>
</evidence>
<protein>
    <submittedName>
        <fullName evidence="8">Microsomal triglyceride transfer protein large subunit-like</fullName>
    </submittedName>
</protein>
<dbReference type="InterPro" id="IPR045811">
    <property type="entry name" value="MTP_lip-bd"/>
</dbReference>
<reference evidence="9" key="2">
    <citation type="journal article" date="2007" name="PLoS Biol.">
        <title>Survey sequencing and comparative analysis of the elephant shark (Callorhinchus milii) genome.</title>
        <authorList>
            <person name="Venkatesh B."/>
            <person name="Kirkness E.F."/>
            <person name="Loh Y.H."/>
            <person name="Halpern A.L."/>
            <person name="Lee A.P."/>
            <person name="Johnson J."/>
            <person name="Dandona N."/>
            <person name="Viswanathan L.D."/>
            <person name="Tay A."/>
            <person name="Venter J.C."/>
            <person name="Strausberg R.L."/>
            <person name="Brenner S."/>
        </authorList>
    </citation>
    <scope>NUCLEOTIDE SEQUENCE [LARGE SCALE GENOMIC DNA]</scope>
</reference>
<keyword evidence="9" id="KW-1185">Reference proteome</keyword>
<reference evidence="9" key="1">
    <citation type="journal article" date="2006" name="Science">
        <title>Ancient noncoding elements conserved in the human genome.</title>
        <authorList>
            <person name="Venkatesh B."/>
            <person name="Kirkness E.F."/>
            <person name="Loh Y.H."/>
            <person name="Halpern A.L."/>
            <person name="Lee A.P."/>
            <person name="Johnson J."/>
            <person name="Dandona N."/>
            <person name="Viswanathan L.D."/>
            <person name="Tay A."/>
            <person name="Venter J.C."/>
            <person name="Strausberg R.L."/>
            <person name="Brenner S."/>
        </authorList>
    </citation>
    <scope>NUCLEOTIDE SEQUENCE [LARGE SCALE GENOMIC DNA]</scope>
</reference>
<evidence type="ECO:0000256" key="4">
    <source>
        <dbReference type="ARBA" id="ARBA00022824"/>
    </source>
</evidence>
<reference evidence="9" key="3">
    <citation type="journal article" date="2014" name="Nature">
        <title>Elephant shark genome provides unique insights into gnathostome evolution.</title>
        <authorList>
            <consortium name="International Elephant Shark Genome Sequencing Consortium"/>
            <person name="Venkatesh B."/>
            <person name="Lee A.P."/>
            <person name="Ravi V."/>
            <person name="Maurya A.K."/>
            <person name="Lian M.M."/>
            <person name="Swann J.B."/>
            <person name="Ohta Y."/>
            <person name="Flajnik M.F."/>
            <person name="Sutoh Y."/>
            <person name="Kasahara M."/>
            <person name="Hoon S."/>
            <person name="Gangu V."/>
            <person name="Roy S.W."/>
            <person name="Irimia M."/>
            <person name="Korzh V."/>
            <person name="Kondrychyn I."/>
            <person name="Lim Z.W."/>
            <person name="Tay B.H."/>
            <person name="Tohari S."/>
            <person name="Kong K.W."/>
            <person name="Ho S."/>
            <person name="Lorente-Galdos B."/>
            <person name="Quilez J."/>
            <person name="Marques-Bonet T."/>
            <person name="Raney B.J."/>
            <person name="Ingham P.W."/>
            <person name="Tay A."/>
            <person name="Hillier L.W."/>
            <person name="Minx P."/>
            <person name="Boehm T."/>
            <person name="Wilson R.K."/>
            <person name="Brenner S."/>
            <person name="Warren W.C."/>
        </authorList>
    </citation>
    <scope>NUCLEOTIDE SEQUENCE [LARGE SCALE GENOMIC DNA]</scope>
</reference>
<feature type="domain" description="Vitellogenin" evidence="7">
    <location>
        <begin position="1"/>
        <end position="588"/>
    </location>
</feature>
<evidence type="ECO:0000256" key="5">
    <source>
        <dbReference type="PROSITE-ProRule" id="PRU00557"/>
    </source>
</evidence>
<organism evidence="8 9">
    <name type="scientific">Callorhinchus milii</name>
    <name type="common">Ghost shark</name>
    <dbReference type="NCBI Taxonomy" id="7868"/>
    <lineage>
        <taxon>Eukaryota</taxon>
        <taxon>Metazoa</taxon>
        <taxon>Chordata</taxon>
        <taxon>Craniata</taxon>
        <taxon>Vertebrata</taxon>
        <taxon>Chondrichthyes</taxon>
        <taxon>Holocephali</taxon>
        <taxon>Chimaeriformes</taxon>
        <taxon>Callorhinchidae</taxon>
        <taxon>Callorhinchus</taxon>
    </lineage>
</organism>
<dbReference type="SUPFAM" id="SSF48431">
    <property type="entry name" value="Lipovitellin-phosvitin complex, superhelical domain"/>
    <property type="match status" value="1"/>
</dbReference>
<dbReference type="Ensembl" id="ENSCMIT00000009723.1">
    <property type="protein sequence ID" value="ENSCMIP00000009465.1"/>
    <property type="gene ID" value="ENSCMIG00000005018.1"/>
</dbReference>
<dbReference type="Proteomes" id="UP000314986">
    <property type="component" value="Unassembled WGS sequence"/>
</dbReference>
<dbReference type="GO" id="GO:0005783">
    <property type="term" value="C:endoplasmic reticulum"/>
    <property type="evidence" value="ECO:0007669"/>
    <property type="project" value="UniProtKB-SubCell"/>
</dbReference>
<evidence type="ECO:0000256" key="6">
    <source>
        <dbReference type="SAM" id="SignalP"/>
    </source>
</evidence>
<dbReference type="InterPro" id="IPR015816">
    <property type="entry name" value="Vitellinogen_b-sht_N"/>
</dbReference>
<proteinExistence type="predicted"/>
<keyword evidence="4" id="KW-0256">Endoplasmic reticulum</keyword>